<dbReference type="EMBL" id="QGNW01000068">
    <property type="protein sequence ID" value="RVX02889.1"/>
    <property type="molecule type" value="Genomic_DNA"/>
</dbReference>
<sequence>MEKSMGIECPRGESVFWSKLMEGHYKRMDCGKGKGMEAIGLYGTEGTFRILYEEELLGQRLKGTYLKSVLEWSWDAMGMEIVTMLDFLVRILCFTTSGVLLDISFHSPSLSLSLDKWKGEVLRSLSDIDDLASTFSKLETGVSGPRNAGIIGDRGSREREKDALGYVDDHPFGVKTFDLSVEEVDEYLERWCKEEKRFSLVFPKGTGFHGGWSVLVEKLRSLGVAPSSEVRRVGSPAKVRSISRETTLGSFADVIRKAHGVASETGVEDFRVKERVLHLVRRTPKVGCLRKGSCQGDVDEGIGFRVTPVESGFWCILLGVFLPSLLQVVVGNSSFSLQLWWEASPGFLFVEPRRRDCVPSEQEVGAGVGVFSCADDGRGLQPLGPTAAVELLCCRSKVAGEGAAGFDAKAAAVGREKRVTAVMGGGGVVGPDVIVKAGGEVLGSSSLGRQGLGEACSVENGDAFVFSDIRVKGLAPSAEKVQEGCVLCVLESRRGESFGGSVRRRGQSIASAEEAPRVEPPCGLDVLLYEALVAEANGQSGPSPLSLGPRSPRCQPLMMVLQDDSMLDLSGKTMKEPSGMEMVARAEELEC</sequence>
<comment type="caution">
    <text evidence="1">The sequence shown here is derived from an EMBL/GenBank/DDBJ whole genome shotgun (WGS) entry which is preliminary data.</text>
</comment>
<evidence type="ECO:0000313" key="1">
    <source>
        <dbReference type="EMBL" id="RVX02889.1"/>
    </source>
</evidence>
<organism evidence="1 2">
    <name type="scientific">Vitis vinifera</name>
    <name type="common">Grape</name>
    <dbReference type="NCBI Taxonomy" id="29760"/>
    <lineage>
        <taxon>Eukaryota</taxon>
        <taxon>Viridiplantae</taxon>
        <taxon>Streptophyta</taxon>
        <taxon>Embryophyta</taxon>
        <taxon>Tracheophyta</taxon>
        <taxon>Spermatophyta</taxon>
        <taxon>Magnoliopsida</taxon>
        <taxon>eudicotyledons</taxon>
        <taxon>Gunneridae</taxon>
        <taxon>Pentapetalae</taxon>
        <taxon>rosids</taxon>
        <taxon>Vitales</taxon>
        <taxon>Vitaceae</taxon>
        <taxon>Viteae</taxon>
        <taxon>Vitis</taxon>
    </lineage>
</organism>
<dbReference type="AlphaFoldDB" id="A0A438J1P7"/>
<dbReference type="Proteomes" id="UP000288805">
    <property type="component" value="Unassembled WGS sequence"/>
</dbReference>
<evidence type="ECO:0008006" key="3">
    <source>
        <dbReference type="Google" id="ProtNLM"/>
    </source>
</evidence>
<accession>A0A438J1P7</accession>
<reference evidence="1 2" key="1">
    <citation type="journal article" date="2018" name="PLoS Genet.">
        <title>Population sequencing reveals clonal diversity and ancestral inbreeding in the grapevine cultivar Chardonnay.</title>
        <authorList>
            <person name="Roach M.J."/>
            <person name="Johnson D.L."/>
            <person name="Bohlmann J."/>
            <person name="van Vuuren H.J."/>
            <person name="Jones S.J."/>
            <person name="Pretorius I.S."/>
            <person name="Schmidt S.A."/>
            <person name="Borneman A.R."/>
        </authorList>
    </citation>
    <scope>NUCLEOTIDE SEQUENCE [LARGE SCALE GENOMIC DNA]</scope>
    <source>
        <strain evidence="2">cv. Chardonnay</strain>
        <tissue evidence="1">Leaf</tissue>
    </source>
</reference>
<proteinExistence type="predicted"/>
<name>A0A438J1P7_VITVI</name>
<evidence type="ECO:0000313" key="2">
    <source>
        <dbReference type="Proteomes" id="UP000288805"/>
    </source>
</evidence>
<protein>
    <recommendedName>
        <fullName evidence="3">DUF4283 domain-containing protein</fullName>
    </recommendedName>
</protein>
<gene>
    <name evidence="1" type="ORF">CK203_023159</name>
</gene>